<dbReference type="SUPFAM" id="SSF56801">
    <property type="entry name" value="Acetyl-CoA synthetase-like"/>
    <property type="match status" value="1"/>
</dbReference>
<organism evidence="9 10">
    <name type="scientific">Thlaspi arvense</name>
    <name type="common">Field penny-cress</name>
    <dbReference type="NCBI Taxonomy" id="13288"/>
    <lineage>
        <taxon>Eukaryota</taxon>
        <taxon>Viridiplantae</taxon>
        <taxon>Streptophyta</taxon>
        <taxon>Embryophyta</taxon>
        <taxon>Tracheophyta</taxon>
        <taxon>Spermatophyta</taxon>
        <taxon>Magnoliopsida</taxon>
        <taxon>eudicotyledons</taxon>
        <taxon>Gunneridae</taxon>
        <taxon>Pentapetalae</taxon>
        <taxon>rosids</taxon>
        <taxon>malvids</taxon>
        <taxon>Brassicales</taxon>
        <taxon>Brassicaceae</taxon>
        <taxon>Thlaspideae</taxon>
        <taxon>Thlaspi</taxon>
    </lineage>
</organism>
<dbReference type="GO" id="GO:0005524">
    <property type="term" value="F:ATP binding"/>
    <property type="evidence" value="ECO:0007669"/>
    <property type="project" value="UniProtKB-KW"/>
</dbReference>
<dbReference type="GO" id="GO:0016207">
    <property type="term" value="F:4-coumarate-CoA ligase activity"/>
    <property type="evidence" value="ECO:0007669"/>
    <property type="project" value="TreeGrafter"/>
</dbReference>
<keyword evidence="6" id="KW-0460">Magnesium</keyword>
<comment type="similarity">
    <text evidence="2">Belongs to the ATP-dependent AMP-binding enzyme family.</text>
</comment>
<dbReference type="PANTHER" id="PTHR24096:SF359">
    <property type="entry name" value="4-COUMARATE--COA LIGASE 4"/>
    <property type="match status" value="1"/>
</dbReference>
<dbReference type="CDD" id="cd05904">
    <property type="entry name" value="4CL"/>
    <property type="match status" value="1"/>
</dbReference>
<feature type="domain" description="AMP-binding enzyme C-terminal" evidence="8">
    <location>
        <begin position="478"/>
        <end position="553"/>
    </location>
</feature>
<evidence type="ECO:0008006" key="11">
    <source>
        <dbReference type="Google" id="ProtNLM"/>
    </source>
</evidence>
<dbReference type="FunFam" id="3.30.300.30:FF:000007">
    <property type="entry name" value="4-coumarate--CoA ligase 2"/>
    <property type="match status" value="1"/>
</dbReference>
<dbReference type="EMBL" id="OU466859">
    <property type="protein sequence ID" value="CAH2053140.1"/>
    <property type="molecule type" value="Genomic_DNA"/>
</dbReference>
<sequence length="569" mass="62724">MFEVRRNTVSRAMVLQQVKTDQEELFNDFIFRSKLPDISIPNHLLLTDYVFQKFSGVGDGDSTTTCLIDSATGRSFTYADVQIYSRRIAAGFHRLGIRHRDTVMLLLPNSPEFALSFLAVTYLGAVSTTANPFYTQSEIAKQAKASAAKMIITMRCYVDKLTNLQNDGILIVCVEDEDGDVSLVNGCVSFTELIQAEETELPKPEISLEDTVSIPYSSGTTGLPKGVMLTHKGLVTGIAQRVDGENPNLNFTGDDVILCFLPMFHTYTLNALMLSAMRTGAALLIAPRFELNLVMELIHKYKVTVVPVAPPVVLAFVKSPETERYDLSSVRMMISGAATLKKELEDAVRLKFPNAILGQCYGMTEAGVVAKSLSFAKKPFKTKSGSCGTVIRNAEMKVVDTITGVSLPRNKPGEICIRGDQLMKGYLNDPEATARTIDKDGWLHTGDIGFVDDDDEVFIVDRLKELIKFKGYQVAPAELEALLISHPYIDDAAVVAMKDEVAGEVPVAFVVRSEGSQLTKDDVKNYVSKQVVHYKRIKMVFFTDSVPKSPSGKILRKDLRARLANGTLK</sequence>
<evidence type="ECO:0000256" key="5">
    <source>
        <dbReference type="ARBA" id="ARBA00022840"/>
    </source>
</evidence>
<evidence type="ECO:0000256" key="3">
    <source>
        <dbReference type="ARBA" id="ARBA00022598"/>
    </source>
</evidence>
<dbReference type="InterPro" id="IPR042099">
    <property type="entry name" value="ANL_N_sf"/>
</dbReference>
<evidence type="ECO:0000256" key="2">
    <source>
        <dbReference type="ARBA" id="ARBA00006432"/>
    </source>
</evidence>
<evidence type="ECO:0000256" key="4">
    <source>
        <dbReference type="ARBA" id="ARBA00022741"/>
    </source>
</evidence>
<evidence type="ECO:0000313" key="10">
    <source>
        <dbReference type="Proteomes" id="UP000836841"/>
    </source>
</evidence>
<keyword evidence="10" id="KW-1185">Reference proteome</keyword>
<keyword evidence="3" id="KW-0436">Ligase</keyword>
<evidence type="ECO:0000256" key="1">
    <source>
        <dbReference type="ARBA" id="ARBA00001946"/>
    </source>
</evidence>
<dbReference type="Gene3D" id="3.30.300.30">
    <property type="match status" value="1"/>
</dbReference>
<reference evidence="9 10" key="1">
    <citation type="submission" date="2022-03" db="EMBL/GenBank/DDBJ databases">
        <authorList>
            <person name="Nunn A."/>
            <person name="Chopra R."/>
            <person name="Nunn A."/>
            <person name="Contreras Garrido A."/>
        </authorList>
    </citation>
    <scope>NUCLEOTIDE SEQUENCE [LARGE SCALE GENOMIC DNA]</scope>
</reference>
<dbReference type="PANTHER" id="PTHR24096">
    <property type="entry name" value="LONG-CHAIN-FATTY-ACID--COA LIGASE"/>
    <property type="match status" value="1"/>
</dbReference>
<name>A0AAU9S0L9_THLAR</name>
<evidence type="ECO:0000313" key="9">
    <source>
        <dbReference type="EMBL" id="CAH2053140.1"/>
    </source>
</evidence>
<dbReference type="PROSITE" id="PS00455">
    <property type="entry name" value="AMP_BINDING"/>
    <property type="match status" value="1"/>
</dbReference>
<dbReference type="Pfam" id="PF00501">
    <property type="entry name" value="AMP-binding"/>
    <property type="match status" value="1"/>
</dbReference>
<accession>A0AAU9S0L9</accession>
<dbReference type="Pfam" id="PF13193">
    <property type="entry name" value="AMP-binding_C"/>
    <property type="match status" value="1"/>
</dbReference>
<dbReference type="InterPro" id="IPR045851">
    <property type="entry name" value="AMP-bd_C_sf"/>
</dbReference>
<gene>
    <name evidence="9" type="ORF">TAV2_LOCUS8797</name>
</gene>
<comment type="cofactor">
    <cofactor evidence="1">
        <name>Mg(2+)</name>
        <dbReference type="ChEBI" id="CHEBI:18420"/>
    </cofactor>
</comment>
<dbReference type="InterPro" id="IPR000873">
    <property type="entry name" value="AMP-dep_synth/lig_dom"/>
</dbReference>
<evidence type="ECO:0000259" key="8">
    <source>
        <dbReference type="Pfam" id="PF13193"/>
    </source>
</evidence>
<protein>
    <recommendedName>
        <fullName evidence="11">4-coumarate--CoA ligase</fullName>
    </recommendedName>
</protein>
<dbReference type="InterPro" id="IPR020845">
    <property type="entry name" value="AMP-binding_CS"/>
</dbReference>
<evidence type="ECO:0000256" key="6">
    <source>
        <dbReference type="ARBA" id="ARBA00022842"/>
    </source>
</evidence>
<dbReference type="FunFam" id="3.40.50.12780:FF:000003">
    <property type="entry name" value="Long-chain-fatty-acid--CoA ligase FadD"/>
    <property type="match status" value="1"/>
</dbReference>
<feature type="domain" description="AMP-dependent synthetase/ligase" evidence="7">
    <location>
        <begin position="64"/>
        <end position="427"/>
    </location>
</feature>
<keyword evidence="4" id="KW-0547">Nucleotide-binding</keyword>
<dbReference type="Proteomes" id="UP000836841">
    <property type="component" value="Chromosome 3"/>
</dbReference>
<keyword evidence="5" id="KW-0067">ATP-binding</keyword>
<evidence type="ECO:0000259" key="7">
    <source>
        <dbReference type="Pfam" id="PF00501"/>
    </source>
</evidence>
<dbReference type="AlphaFoldDB" id="A0AAU9S0L9"/>
<dbReference type="Gene3D" id="3.40.50.12780">
    <property type="entry name" value="N-terminal domain of ligase-like"/>
    <property type="match status" value="1"/>
</dbReference>
<dbReference type="InterPro" id="IPR025110">
    <property type="entry name" value="AMP-bd_C"/>
</dbReference>
<proteinExistence type="inferred from homology"/>